<feature type="region of interest" description="Disordered" evidence="1">
    <location>
        <begin position="1"/>
        <end position="45"/>
    </location>
</feature>
<accession>A0A1F6H0L2</accession>
<name>A0A1F6H0L2_9PROT</name>
<dbReference type="Proteomes" id="UP000177583">
    <property type="component" value="Unassembled WGS sequence"/>
</dbReference>
<feature type="compositionally biased region" description="Basic residues" evidence="1">
    <location>
        <begin position="1"/>
        <end position="18"/>
    </location>
</feature>
<evidence type="ECO:0000313" key="3">
    <source>
        <dbReference type="Proteomes" id="UP000177583"/>
    </source>
</evidence>
<feature type="compositionally biased region" description="Low complexity" evidence="1">
    <location>
        <begin position="186"/>
        <end position="197"/>
    </location>
</feature>
<dbReference type="AlphaFoldDB" id="A0A1F6H0L2"/>
<feature type="region of interest" description="Disordered" evidence="1">
    <location>
        <begin position="183"/>
        <end position="212"/>
    </location>
</feature>
<protein>
    <submittedName>
        <fullName evidence="2">Uncharacterized protein</fullName>
    </submittedName>
</protein>
<feature type="compositionally biased region" description="Acidic residues" evidence="1">
    <location>
        <begin position="198"/>
        <end position="212"/>
    </location>
</feature>
<evidence type="ECO:0000256" key="1">
    <source>
        <dbReference type="SAM" id="MobiDB-lite"/>
    </source>
</evidence>
<evidence type="ECO:0000313" key="2">
    <source>
        <dbReference type="EMBL" id="OGH03861.1"/>
    </source>
</evidence>
<reference evidence="2 3" key="1">
    <citation type="journal article" date="2016" name="Nat. Commun.">
        <title>Thousands of microbial genomes shed light on interconnected biogeochemical processes in an aquifer system.</title>
        <authorList>
            <person name="Anantharaman K."/>
            <person name="Brown C.T."/>
            <person name="Hug L.A."/>
            <person name="Sharon I."/>
            <person name="Castelle C.J."/>
            <person name="Probst A.J."/>
            <person name="Thomas B.C."/>
            <person name="Singh A."/>
            <person name="Wilkins M.J."/>
            <person name="Karaoz U."/>
            <person name="Brodie E.L."/>
            <person name="Williams K.H."/>
            <person name="Hubbard S.S."/>
            <person name="Banfield J.F."/>
        </authorList>
    </citation>
    <scope>NUCLEOTIDE SEQUENCE [LARGE SCALE GENOMIC DNA]</scope>
</reference>
<gene>
    <name evidence="2" type="ORF">A2557_12030</name>
</gene>
<comment type="caution">
    <text evidence="2">The sequence shown here is derived from an EMBL/GenBank/DDBJ whole genome shotgun (WGS) entry which is preliminary data.</text>
</comment>
<dbReference type="EMBL" id="MFNF01000011">
    <property type="protein sequence ID" value="OGH03861.1"/>
    <property type="molecule type" value="Genomic_DNA"/>
</dbReference>
<proteinExistence type="predicted"/>
<sequence length="318" mass="35145">MAKKKKSQKQGIQKRKLNKVNQRKEAKRKLAAKQAPQRRPSMGKIKRNLRALPGLIFEPEMAALGFDGPALAQAQAAAAIEPEQIEAAAAGDYLERVTAALKVLDVRFAKEGNADKRMMTQAMIYFMDQAHTPPCMNQLVVALYLNSKHRLETGADFDFATLDQALKAYDLNHEAFLEAKSKEMEAAQAAASGTTAGEQEEEDEDDSEGDETPEAFANLLSDIEDWAQTVESDTDGQERLVEDLSTLFGDYATEKGWTQLAEVEPKKVQAFLVWFERNLNPTQADLQLMKGSLTRFFSSTLAQDRLGAAVCTPTLALV</sequence>
<organism evidence="2 3">
    <name type="scientific">Candidatus Lambdaproteobacteria bacterium RIFOXYD2_FULL_56_26</name>
    <dbReference type="NCBI Taxonomy" id="1817773"/>
    <lineage>
        <taxon>Bacteria</taxon>
        <taxon>Pseudomonadati</taxon>
        <taxon>Pseudomonadota</taxon>
        <taxon>Candidatus Lambdaproteobacteria</taxon>
    </lineage>
</organism>